<feature type="transmembrane region" description="Helical" evidence="1">
    <location>
        <begin position="251"/>
        <end position="276"/>
    </location>
</feature>
<feature type="transmembrane region" description="Helical" evidence="1">
    <location>
        <begin position="313"/>
        <end position="331"/>
    </location>
</feature>
<organism evidence="2 3">
    <name type="scientific">Vagococcus allomyrinae</name>
    <dbReference type="NCBI Taxonomy" id="2794353"/>
    <lineage>
        <taxon>Bacteria</taxon>
        <taxon>Bacillati</taxon>
        <taxon>Bacillota</taxon>
        <taxon>Bacilli</taxon>
        <taxon>Lactobacillales</taxon>
        <taxon>Enterococcaceae</taxon>
        <taxon>Vagococcus</taxon>
    </lineage>
</organism>
<keyword evidence="1" id="KW-0812">Transmembrane</keyword>
<feature type="transmembrane region" description="Helical" evidence="1">
    <location>
        <begin position="427"/>
        <end position="444"/>
    </location>
</feature>
<dbReference type="RefSeq" id="WP_209526252.1">
    <property type="nucleotide sequence ID" value="NZ_JAEEGA010000004.1"/>
</dbReference>
<dbReference type="EMBL" id="JAEEGA010000004">
    <property type="protein sequence ID" value="MBP1040819.1"/>
    <property type="molecule type" value="Genomic_DNA"/>
</dbReference>
<keyword evidence="1" id="KW-1133">Transmembrane helix</keyword>
<feature type="transmembrane region" description="Helical" evidence="1">
    <location>
        <begin position="40"/>
        <end position="60"/>
    </location>
</feature>
<proteinExistence type="predicted"/>
<feature type="transmembrane region" description="Helical" evidence="1">
    <location>
        <begin position="196"/>
        <end position="215"/>
    </location>
</feature>
<accession>A0A940P3G3</accession>
<reference evidence="2" key="1">
    <citation type="submission" date="2020-12" db="EMBL/GenBank/DDBJ databases">
        <title>Vagococcus allomyrinae sp. nov. and Enterococcus lavae sp. nov., isolated from the larvae of Allomyrina dichotoma.</title>
        <authorList>
            <person name="Lee S.D."/>
        </authorList>
    </citation>
    <scope>NUCLEOTIDE SEQUENCE</scope>
    <source>
        <strain evidence="2">BWB3-3</strain>
    </source>
</reference>
<dbReference type="Proteomes" id="UP000674938">
    <property type="component" value="Unassembled WGS sequence"/>
</dbReference>
<protein>
    <submittedName>
        <fullName evidence="2">Uncharacterized protein</fullName>
    </submittedName>
</protein>
<keyword evidence="1" id="KW-0472">Membrane</keyword>
<evidence type="ECO:0000256" key="1">
    <source>
        <dbReference type="SAM" id="Phobius"/>
    </source>
</evidence>
<feature type="transmembrane region" description="Helical" evidence="1">
    <location>
        <begin position="288"/>
        <end position="306"/>
    </location>
</feature>
<evidence type="ECO:0000313" key="3">
    <source>
        <dbReference type="Proteomes" id="UP000674938"/>
    </source>
</evidence>
<name>A0A940P3G3_9ENTE</name>
<gene>
    <name evidence="2" type="ORF">I6N95_07365</name>
</gene>
<feature type="transmembrane region" description="Helical" evidence="1">
    <location>
        <begin position="15"/>
        <end position="34"/>
    </location>
</feature>
<dbReference type="AlphaFoldDB" id="A0A940P3G3"/>
<feature type="transmembrane region" description="Helical" evidence="1">
    <location>
        <begin position="157"/>
        <end position="175"/>
    </location>
</feature>
<sequence length="456" mass="51180">MNILKRMGLNLSQSAPFVLSNTIILVPYLLFISLSDGQSWLNILPFVFFYTFRMTGIFLFRGLSLGADSYKLLVTSLIFGGAGSFFGALGSVYFPLYILSGILLGLSAAWLQPANLTVNFHEKQQGFVPMTLANYLAGVVLLSFLFGSMIFLKEVQMTLVFTLYVFFYAMAFIAVKGYPNYQLKKDDQSLVSRKELIVFVVFFVLLLLLRGGRLLFRVNDLAIAIVVFSFIFILSILSLNKMSKKWHLPVWLNLLTFLTGMVGNFLILFGSLYVGVLAGFDQVTTHLYLPYVCGVVIAMFGIKWILRLFSKWPPLLVLIGGLAGSLLLVLIPNLPMVPWFMISFFRSGLGSWLNTYYYETEGIPIDQRLLVKFTTQNKGSLTHQFLLMTMIWVLAKLKGQPGKLLLELTGKKMISPVEVAILDVTKWLSIGGLLIGMGICLYLWKNPDGKVAKRSN</sequence>
<feature type="transmembrane region" description="Helical" evidence="1">
    <location>
        <begin position="94"/>
        <end position="111"/>
    </location>
</feature>
<feature type="transmembrane region" description="Helical" evidence="1">
    <location>
        <begin position="132"/>
        <end position="151"/>
    </location>
</feature>
<comment type="caution">
    <text evidence="2">The sequence shown here is derived from an EMBL/GenBank/DDBJ whole genome shotgun (WGS) entry which is preliminary data.</text>
</comment>
<keyword evidence="3" id="KW-1185">Reference proteome</keyword>
<evidence type="ECO:0000313" key="2">
    <source>
        <dbReference type="EMBL" id="MBP1040819.1"/>
    </source>
</evidence>
<feature type="transmembrane region" description="Helical" evidence="1">
    <location>
        <begin position="221"/>
        <end position="239"/>
    </location>
</feature>